<evidence type="ECO:0000256" key="3">
    <source>
        <dbReference type="PROSITE-ProRule" id="PRU00221"/>
    </source>
</evidence>
<comment type="caution">
    <text evidence="5">The sequence shown here is derived from an EMBL/GenBank/DDBJ whole genome shotgun (WGS) entry which is preliminary data.</text>
</comment>
<feature type="repeat" description="WD" evidence="3">
    <location>
        <begin position="204"/>
        <end position="235"/>
    </location>
</feature>
<dbReference type="InterPro" id="IPR020472">
    <property type="entry name" value="WD40_PAC1"/>
</dbReference>
<dbReference type="Pfam" id="PF00400">
    <property type="entry name" value="WD40"/>
    <property type="match status" value="4"/>
</dbReference>
<dbReference type="PANTHER" id="PTHR19848">
    <property type="entry name" value="WD40 REPEAT PROTEIN"/>
    <property type="match status" value="1"/>
</dbReference>
<proteinExistence type="predicted"/>
<dbReference type="PROSITE" id="PS50294">
    <property type="entry name" value="WD_REPEATS_REGION"/>
    <property type="match status" value="2"/>
</dbReference>
<evidence type="ECO:0000256" key="1">
    <source>
        <dbReference type="ARBA" id="ARBA00022574"/>
    </source>
</evidence>
<dbReference type="PROSITE" id="PS50082">
    <property type="entry name" value="WD_REPEATS_2"/>
    <property type="match status" value="3"/>
</dbReference>
<feature type="compositionally biased region" description="Polar residues" evidence="4">
    <location>
        <begin position="116"/>
        <end position="129"/>
    </location>
</feature>
<dbReference type="SUPFAM" id="SSF50978">
    <property type="entry name" value="WD40 repeat-like"/>
    <property type="match status" value="1"/>
</dbReference>
<keyword evidence="1 3" id="KW-0853">WD repeat</keyword>
<evidence type="ECO:0000313" key="5">
    <source>
        <dbReference type="EMBL" id="KAF4682647.1"/>
    </source>
</evidence>
<evidence type="ECO:0000256" key="4">
    <source>
        <dbReference type="SAM" id="MobiDB-lite"/>
    </source>
</evidence>
<gene>
    <name evidence="5" type="ORF">FOZ60_010268</name>
</gene>
<dbReference type="OrthoDB" id="496at2759"/>
<dbReference type="AlphaFoldDB" id="A0A7J6NGQ0"/>
<dbReference type="InterPro" id="IPR015943">
    <property type="entry name" value="WD40/YVTN_repeat-like_dom_sf"/>
</dbReference>
<accession>A0A7J6NGQ0</accession>
<evidence type="ECO:0000256" key="2">
    <source>
        <dbReference type="ARBA" id="ARBA00022737"/>
    </source>
</evidence>
<dbReference type="EMBL" id="JABANP010000416">
    <property type="protein sequence ID" value="KAF4682647.1"/>
    <property type="molecule type" value="Genomic_DNA"/>
</dbReference>
<dbReference type="Gene3D" id="2.130.10.10">
    <property type="entry name" value="YVTN repeat-like/Quinoprotein amine dehydrogenase"/>
    <property type="match status" value="2"/>
</dbReference>
<feature type="repeat" description="WD" evidence="3">
    <location>
        <begin position="244"/>
        <end position="275"/>
    </location>
</feature>
<dbReference type="SMART" id="SM00320">
    <property type="entry name" value="WD40"/>
    <property type="match status" value="7"/>
</dbReference>
<dbReference type="PANTHER" id="PTHR19848:SF7">
    <property type="entry name" value="F-BOX AND WD-40 DOMAIN PROTEIN 7"/>
    <property type="match status" value="1"/>
</dbReference>
<dbReference type="PRINTS" id="PR00320">
    <property type="entry name" value="GPROTEINBRPT"/>
</dbReference>
<evidence type="ECO:0000313" key="6">
    <source>
        <dbReference type="Proteomes" id="UP000541610"/>
    </source>
</evidence>
<name>A0A7J6NGQ0_PEROL</name>
<sequence>MTVERVAYEVLPRCGIAYRTKPSFDAKEGSGRFAKCSEVIEAVPSEDKAFVCSRDGLYLPLRTPDGRELLRRLRESPQGSVDKTGDYMRSFGEALEAQGVRTDDDPYLNAYAARKGSQSRTAPPESWNSPGGVGALETSGVEGSSTISLASCFNTKPVNIDVSDRPLLCLSVKDDEVAVGCTDHGVKVISARTGRQVRELYSKRFGHAEWVTTVTHLPDGRIASGGMDSKICIWNRTGVSCVDLRDHVGSISRLRAYKDGSGLVSSSYDRSLRIWRSKAGGRDRGFTCDAVLRGHSGPVLDFIVCPNYGIVSGGRDSTARIWDAHPGTEVACLRGHSKGHITALKSLQDTRLIVSGGQDSVICVWDPRSATRRPLKRLQDLHVKGAAVSDIHASRDEDSLITVGADGVVNVLDARMDFSISSRWEKDHENFIYASILLGTQLCTAGGDGTVAVRDITTGQLRYHEKVAENALRCFGVVQDGLIGAGDDGNVLSWSRLSA</sequence>
<dbReference type="InterPro" id="IPR001680">
    <property type="entry name" value="WD40_rpt"/>
</dbReference>
<dbReference type="InterPro" id="IPR036322">
    <property type="entry name" value="WD40_repeat_dom_sf"/>
</dbReference>
<reference evidence="5 6" key="1">
    <citation type="submission" date="2020-04" db="EMBL/GenBank/DDBJ databases">
        <title>Perkinsus olseni comparative genomics.</title>
        <authorList>
            <person name="Bogema D.R."/>
        </authorList>
    </citation>
    <scope>NUCLEOTIDE SEQUENCE [LARGE SCALE GENOMIC DNA]</scope>
    <source>
        <strain evidence="5">00978-12</strain>
    </source>
</reference>
<dbReference type="Proteomes" id="UP000541610">
    <property type="component" value="Unassembled WGS sequence"/>
</dbReference>
<feature type="repeat" description="WD" evidence="3">
    <location>
        <begin position="292"/>
        <end position="332"/>
    </location>
</feature>
<keyword evidence="2" id="KW-0677">Repeat</keyword>
<protein>
    <submittedName>
        <fullName evidence="5">Uncharacterized protein</fullName>
    </submittedName>
</protein>
<feature type="region of interest" description="Disordered" evidence="4">
    <location>
        <begin position="114"/>
        <end position="139"/>
    </location>
</feature>
<organism evidence="5 6">
    <name type="scientific">Perkinsus olseni</name>
    <name type="common">Perkinsus atlanticus</name>
    <dbReference type="NCBI Taxonomy" id="32597"/>
    <lineage>
        <taxon>Eukaryota</taxon>
        <taxon>Sar</taxon>
        <taxon>Alveolata</taxon>
        <taxon>Perkinsozoa</taxon>
        <taxon>Perkinsea</taxon>
        <taxon>Perkinsida</taxon>
        <taxon>Perkinsidae</taxon>
        <taxon>Perkinsus</taxon>
    </lineage>
</organism>